<sequence length="231" mass="24854">MKAKMLDHIALYMNDRDAAADLLLSGLGFHVIDRTDRYTLVGAGGRLGKLTLFDAPEGRSSAPGVLERVEIRVSDPEAAAERLPSGTEPELRDGAVHFTGPEGLGFALVRGEGEFAEYDLAGAVLRSADPEGAARRFAEMGFSPAGEPAAVEAGGYLLRLAGPAPERPECDQLYHLGCLVDSAEEHRREAERRGLEVQDWVEGPNTLAVFVRGPEGVSVEYVEHKPTFSLV</sequence>
<evidence type="ECO:0000313" key="2">
    <source>
        <dbReference type="EMBL" id="ABG04311.1"/>
    </source>
</evidence>
<dbReference type="InterPro" id="IPR037523">
    <property type="entry name" value="VOC_core"/>
</dbReference>
<dbReference type="PROSITE" id="PS51819">
    <property type="entry name" value="VOC"/>
    <property type="match status" value="1"/>
</dbReference>
<dbReference type="AlphaFoldDB" id="Q1AWB7"/>
<name>Q1AWB7_RUBXD</name>
<dbReference type="Gene3D" id="3.10.180.10">
    <property type="entry name" value="2,3-Dihydroxybiphenyl 1,2-Dioxygenase, domain 1"/>
    <property type="match status" value="2"/>
</dbReference>
<dbReference type="Proteomes" id="UP000006637">
    <property type="component" value="Chromosome"/>
</dbReference>
<dbReference type="RefSeq" id="WP_011564328.1">
    <property type="nucleotide sequence ID" value="NC_008148.1"/>
</dbReference>
<dbReference type="eggNOG" id="COG0346">
    <property type="taxonomic scope" value="Bacteria"/>
</dbReference>
<dbReference type="SUPFAM" id="SSF54593">
    <property type="entry name" value="Glyoxalase/Bleomycin resistance protein/Dihydroxybiphenyl dioxygenase"/>
    <property type="match status" value="2"/>
</dbReference>
<dbReference type="EMBL" id="CP000386">
    <property type="protein sequence ID" value="ABG04311.1"/>
    <property type="molecule type" value="Genomic_DNA"/>
</dbReference>
<accession>Q1AWB7</accession>
<dbReference type="OrthoDB" id="5242229at2"/>
<feature type="domain" description="VOC" evidence="1">
    <location>
        <begin position="119"/>
        <end position="224"/>
    </location>
</feature>
<keyword evidence="2" id="KW-0560">Oxidoreductase</keyword>
<dbReference type="InterPro" id="IPR029068">
    <property type="entry name" value="Glyas_Bleomycin-R_OHBP_Dase"/>
</dbReference>
<keyword evidence="3" id="KW-1185">Reference proteome</keyword>
<gene>
    <name evidence="2" type="ordered locus">Rxyl_1348</name>
</gene>
<dbReference type="CDD" id="cd06587">
    <property type="entry name" value="VOC"/>
    <property type="match status" value="1"/>
</dbReference>
<keyword evidence="2" id="KW-0223">Dioxygenase</keyword>
<protein>
    <submittedName>
        <fullName evidence="2">Glyoxalase/bleomycin resistance protein/dioxygenase</fullName>
    </submittedName>
</protein>
<dbReference type="HOGENOM" id="CLU_1199067_0_0_11"/>
<proteinExistence type="predicted"/>
<evidence type="ECO:0000259" key="1">
    <source>
        <dbReference type="PROSITE" id="PS51819"/>
    </source>
</evidence>
<dbReference type="STRING" id="266117.Rxyl_1348"/>
<evidence type="ECO:0000313" key="3">
    <source>
        <dbReference type="Proteomes" id="UP000006637"/>
    </source>
</evidence>
<dbReference type="KEGG" id="rxy:Rxyl_1348"/>
<organism evidence="2 3">
    <name type="scientific">Rubrobacter xylanophilus (strain DSM 9941 / JCM 11954 / NBRC 16129 / PRD-1)</name>
    <dbReference type="NCBI Taxonomy" id="266117"/>
    <lineage>
        <taxon>Bacteria</taxon>
        <taxon>Bacillati</taxon>
        <taxon>Actinomycetota</taxon>
        <taxon>Rubrobacteria</taxon>
        <taxon>Rubrobacterales</taxon>
        <taxon>Rubrobacteraceae</taxon>
        <taxon>Rubrobacter</taxon>
    </lineage>
</organism>
<dbReference type="InterPro" id="IPR004360">
    <property type="entry name" value="Glyas_Fos-R_dOase_dom"/>
</dbReference>
<reference evidence="2 3" key="1">
    <citation type="submission" date="2006-06" db="EMBL/GenBank/DDBJ databases">
        <title>Complete sequence of Rubrobacter xylanophilus DSM 9941.</title>
        <authorList>
            <consortium name="US DOE Joint Genome Institute"/>
            <person name="Copeland A."/>
            <person name="Lucas S."/>
            <person name="Lapidus A."/>
            <person name="Barry K."/>
            <person name="Detter J.C."/>
            <person name="Glavina del Rio T."/>
            <person name="Hammon N."/>
            <person name="Israni S."/>
            <person name="Dalin E."/>
            <person name="Tice H."/>
            <person name="Pitluck S."/>
            <person name="Munk A.C."/>
            <person name="Brettin T."/>
            <person name="Bruce D."/>
            <person name="Han C."/>
            <person name="Tapia R."/>
            <person name="Gilna P."/>
            <person name="Schmutz J."/>
            <person name="Larimer F."/>
            <person name="Land M."/>
            <person name="Hauser L."/>
            <person name="Kyrpides N."/>
            <person name="Lykidis A."/>
            <person name="da Costa M.S."/>
            <person name="Rainey F.A."/>
            <person name="Empadinhas N."/>
            <person name="Jolivet E."/>
            <person name="Battista J.R."/>
            <person name="Richardson P."/>
        </authorList>
    </citation>
    <scope>NUCLEOTIDE SEQUENCE [LARGE SCALE GENOMIC DNA]</scope>
    <source>
        <strain evidence="3">DSM 9941 / NBRC 16129 / PRD-1</strain>
    </source>
</reference>
<dbReference type="Pfam" id="PF00903">
    <property type="entry name" value="Glyoxalase"/>
    <property type="match status" value="1"/>
</dbReference>
<dbReference type="GO" id="GO:0051213">
    <property type="term" value="F:dioxygenase activity"/>
    <property type="evidence" value="ECO:0007669"/>
    <property type="project" value="UniProtKB-KW"/>
</dbReference>